<feature type="chain" id="PRO_5047337906" evidence="1">
    <location>
        <begin position="21"/>
        <end position="249"/>
    </location>
</feature>
<comment type="caution">
    <text evidence="2">The sequence shown here is derived from an EMBL/GenBank/DDBJ whole genome shotgun (WGS) entry which is preliminary data.</text>
</comment>
<feature type="signal peptide" evidence="1">
    <location>
        <begin position="1"/>
        <end position="20"/>
    </location>
</feature>
<accession>A0ABU5VVD4</accession>
<evidence type="ECO:0000313" key="2">
    <source>
        <dbReference type="EMBL" id="MEA9357006.1"/>
    </source>
</evidence>
<organism evidence="2 3">
    <name type="scientific">Bacteriovorax antarcticus</name>
    <dbReference type="NCBI Taxonomy" id="3088717"/>
    <lineage>
        <taxon>Bacteria</taxon>
        <taxon>Pseudomonadati</taxon>
        <taxon>Bdellovibrionota</taxon>
        <taxon>Bacteriovoracia</taxon>
        <taxon>Bacteriovoracales</taxon>
        <taxon>Bacteriovoracaceae</taxon>
        <taxon>Bacteriovorax</taxon>
    </lineage>
</organism>
<keyword evidence="3" id="KW-1185">Reference proteome</keyword>
<name>A0ABU5VVD4_9BACT</name>
<reference evidence="2 3" key="1">
    <citation type="submission" date="2023-11" db="EMBL/GenBank/DDBJ databases">
        <title>A Novel Polar Bacteriovorax (B. antarcticus) Isolated from the Biocrust in Antarctica.</title>
        <authorList>
            <person name="Mun W."/>
            <person name="Choi S.Y."/>
            <person name="Mitchell R.J."/>
        </authorList>
    </citation>
    <scope>NUCLEOTIDE SEQUENCE [LARGE SCALE GENOMIC DNA]</scope>
    <source>
        <strain evidence="2 3">PP10</strain>
    </source>
</reference>
<keyword evidence="1" id="KW-0732">Signal</keyword>
<dbReference type="Proteomes" id="UP001302274">
    <property type="component" value="Unassembled WGS sequence"/>
</dbReference>
<evidence type="ECO:0000256" key="1">
    <source>
        <dbReference type="SAM" id="SignalP"/>
    </source>
</evidence>
<proteinExistence type="predicted"/>
<gene>
    <name evidence="2" type="ORF">SHI21_12345</name>
</gene>
<dbReference type="RefSeq" id="WP_323576900.1">
    <property type="nucleotide sequence ID" value="NZ_JAYGJQ010000002.1"/>
</dbReference>
<evidence type="ECO:0000313" key="3">
    <source>
        <dbReference type="Proteomes" id="UP001302274"/>
    </source>
</evidence>
<sequence length="249" mass="28850">MKFIVIFITSFLFFSKIALASPLPCTIWQTQVEAHPVKPYKNKDGTLVIKKGETDEHCRLKYPKTEKWQTQFFDGAIHGWPIPEEKFKSWSQSEKELVLKFLSQQPQALRALNDITLLRGSKSKFKNNPGTSVKALNAIALYDKFFSSEEKSRILSHELSHLYLHNLNPEKLANLVSELGWRQEGKENSLVRLPSYPLLRPDSAQSITEDIANHLEDFLHDQESLRKKFPDRYKLIKEIVPVDFRLESP</sequence>
<dbReference type="EMBL" id="JAYGJQ010000002">
    <property type="protein sequence ID" value="MEA9357006.1"/>
    <property type="molecule type" value="Genomic_DNA"/>
</dbReference>
<protein>
    <submittedName>
        <fullName evidence="2">Uncharacterized protein</fullName>
    </submittedName>
</protein>